<dbReference type="OrthoDB" id="5378651at2"/>
<dbReference type="EMBL" id="CP002271">
    <property type="protein sequence ID" value="ADO75951.1"/>
    <property type="molecule type" value="Genomic_DNA"/>
</dbReference>
<dbReference type="Gene3D" id="2.60.40.10">
    <property type="entry name" value="Immunoglobulins"/>
    <property type="match status" value="1"/>
</dbReference>
<dbReference type="RefSeq" id="WP_013378239.1">
    <property type="nucleotide sequence ID" value="NC_014623.1"/>
</dbReference>
<dbReference type="STRING" id="378806.STAUR_8196"/>
<dbReference type="eggNOG" id="COG4932">
    <property type="taxonomic scope" value="Bacteria"/>
</dbReference>
<evidence type="ECO:0000313" key="4">
    <source>
        <dbReference type="Proteomes" id="UP000001351"/>
    </source>
</evidence>
<organism evidence="3 4">
    <name type="scientific">Stigmatella aurantiaca (strain DW4/3-1)</name>
    <dbReference type="NCBI Taxonomy" id="378806"/>
    <lineage>
        <taxon>Bacteria</taxon>
        <taxon>Pseudomonadati</taxon>
        <taxon>Myxococcota</taxon>
        <taxon>Myxococcia</taxon>
        <taxon>Myxococcales</taxon>
        <taxon>Cystobacterineae</taxon>
        <taxon>Archangiaceae</taxon>
        <taxon>Stigmatella</taxon>
    </lineage>
</organism>
<name>E3FUR8_STIAD</name>
<feature type="chain" id="PRO_5003169061" evidence="1">
    <location>
        <begin position="27"/>
        <end position="869"/>
    </location>
</feature>
<accession>E3FUR8</accession>
<dbReference type="HOGENOM" id="CLU_329508_0_0_7"/>
<dbReference type="InterPro" id="IPR006626">
    <property type="entry name" value="PbH1"/>
</dbReference>
<dbReference type="AlphaFoldDB" id="E3FUR8"/>
<evidence type="ECO:0000313" key="3">
    <source>
        <dbReference type="EMBL" id="ADO75951.1"/>
    </source>
</evidence>
<dbReference type="SMART" id="SM00710">
    <property type="entry name" value="PbH1"/>
    <property type="match status" value="5"/>
</dbReference>
<dbReference type="InterPro" id="IPR039448">
    <property type="entry name" value="Beta_helix"/>
</dbReference>
<dbReference type="InterPro" id="IPR013783">
    <property type="entry name" value="Ig-like_fold"/>
</dbReference>
<dbReference type="Pfam" id="PF13229">
    <property type="entry name" value="Beta_helix"/>
    <property type="match status" value="1"/>
</dbReference>
<reference evidence="3 4" key="1">
    <citation type="journal article" date="2011" name="Mol. Biol. Evol.">
        <title>Comparative genomic analysis of fruiting body formation in Myxococcales.</title>
        <authorList>
            <person name="Huntley S."/>
            <person name="Hamann N."/>
            <person name="Wegener-Feldbrugge S."/>
            <person name="Treuner-Lange A."/>
            <person name="Kube M."/>
            <person name="Reinhardt R."/>
            <person name="Klages S."/>
            <person name="Muller R."/>
            <person name="Ronning C.M."/>
            <person name="Nierman W.C."/>
            <person name="Sogaard-Andersen L."/>
        </authorList>
    </citation>
    <scope>NUCLEOTIDE SEQUENCE [LARGE SCALE GENOMIC DNA]</scope>
    <source>
        <strain evidence="3 4">DW4/3-1</strain>
    </source>
</reference>
<dbReference type="InterPro" id="IPR011050">
    <property type="entry name" value="Pectin_lyase_fold/virulence"/>
</dbReference>
<keyword evidence="1" id="KW-0732">Signal</keyword>
<proteinExistence type="predicted"/>
<dbReference type="KEGG" id="sur:STAUR_8196"/>
<protein>
    <submittedName>
        <fullName evidence="3">Conserved uncharacterized protein</fullName>
    </submittedName>
</protein>
<evidence type="ECO:0000259" key="2">
    <source>
        <dbReference type="Pfam" id="PF13229"/>
    </source>
</evidence>
<dbReference type="PROSITE" id="PS51257">
    <property type="entry name" value="PROKAR_LIPOPROTEIN"/>
    <property type="match status" value="1"/>
</dbReference>
<feature type="signal peptide" evidence="1">
    <location>
        <begin position="1"/>
        <end position="26"/>
    </location>
</feature>
<feature type="domain" description="Right handed beta helix" evidence="2">
    <location>
        <begin position="530"/>
        <end position="736"/>
    </location>
</feature>
<sequence length="869" mass="88923">MPYPLSKTQVLIAALLWVVACSPSNAPEAPLGAARFVVATHRALAPEDVTRVEVTVQAEDVPPILLPLQKEGEVWVGLLSAVRAGTGRSFRAEAFDVTGLKRYEGALSGVTIVEGETVQVSILAQEVQRPVPFENESPLIDSLVVTRPTVQPGGTVTVRAAAHDPNPGDTVTAAWTATGGSFGTPSALESTWTAPATQGTVTLTLTVTDARGAASTLSFTLQVEESTTVGEGSADVTVRFNTWPRVNALSAVPAQVRPNQPLTVTALAEDVDTAPGTLSYAWTASCAGTWSASQSRVAQFTPTAQPAQTTCNNCQLTVTVSDGQGGATTGTLGICVGQPPVLQVLPYIESSSQSSAIVGPGDLVTFRVTGADANQQSLSFAWSGPGVLSAPTSPGANTSEILWTAPSCLPPAPHGVTVTVTNTSGLSGAQRLPFQWTGPTCSQAPCAFSIAPPQKALILSNHCLVDAPVFIPEGFRFEGTGHSLTAVDPPGGHFQGAVLRNRGSEAYVRSVTVKAQGIRDICYNGAQRLSGILFEDASGTITNTQVVNIRKADGASGCQEGTGIEVRATGARVSRPFVDVTQNQVSGHQKTGIAVTGPVDVIVAGNTVEGRGPQNQIVQQGIHIKLGAQGAVLYNQVNGHAYGGADDIAPGILVTGGGYYGGPLCEGLNIEGNTLVGNDLGIYLSQLEANGNAPATPTHIRVAFNTLSHASVTNGYVYQAAIADSGTGNIITSNTISGAGYNPATLPGATFAVDVLANSASRLAFLTEPQSVPVGACSGSLTVQSQDAAGNLSVPTPATASLTASGDAASGVTFHTDAACTSAPVTALNLSNPHAEATFYFRGSQTGTVGVSVTLGALTASQYHGLFTP</sequence>
<dbReference type="Pfam" id="PF17963">
    <property type="entry name" value="Big_9"/>
    <property type="match status" value="1"/>
</dbReference>
<evidence type="ECO:0000256" key="1">
    <source>
        <dbReference type="SAM" id="SignalP"/>
    </source>
</evidence>
<dbReference type="Proteomes" id="UP000001351">
    <property type="component" value="Chromosome"/>
</dbReference>
<gene>
    <name evidence="3" type="ordered locus">STAUR_8196</name>
</gene>
<dbReference type="SUPFAM" id="SSF51126">
    <property type="entry name" value="Pectin lyase-like"/>
    <property type="match status" value="1"/>
</dbReference>
<dbReference type="eggNOG" id="COG3055">
    <property type="taxonomic scope" value="Bacteria"/>
</dbReference>
<keyword evidence="4" id="KW-1185">Reference proteome</keyword>